<comment type="caution">
    <text evidence="1">The sequence shown here is derived from an EMBL/GenBank/DDBJ whole genome shotgun (WGS) entry which is preliminary data.</text>
</comment>
<evidence type="ECO:0000313" key="2">
    <source>
        <dbReference type="Proteomes" id="UP000320431"/>
    </source>
</evidence>
<accession>A0A508B5L6</accession>
<reference evidence="1 2" key="1">
    <citation type="submission" date="2019-10" db="EMBL/GenBank/DDBJ databases">
        <title>Lysobacter alkalisoli sp. nov., isolated from saline-alkaline soil.</title>
        <authorList>
            <person name="Sun J.-Q."/>
        </authorList>
    </citation>
    <scope>NUCLEOTIDE SEQUENCE [LARGE SCALE GENOMIC DNA]</scope>
    <source>
        <strain evidence="1 2">KCTC 42381</strain>
    </source>
</reference>
<gene>
    <name evidence="1" type="ORF">FKV24_000790</name>
</gene>
<dbReference type="AlphaFoldDB" id="A0A508B5L6"/>
<protein>
    <submittedName>
        <fullName evidence="1">Superinfection immunity protein</fullName>
    </submittedName>
</protein>
<proteinExistence type="predicted"/>
<organism evidence="1 2">
    <name type="scientific">Marilutibacter maris</name>
    <dbReference type="NCBI Taxonomy" id="1605891"/>
    <lineage>
        <taxon>Bacteria</taxon>
        <taxon>Pseudomonadati</taxon>
        <taxon>Pseudomonadota</taxon>
        <taxon>Gammaproteobacteria</taxon>
        <taxon>Lysobacterales</taxon>
        <taxon>Lysobacteraceae</taxon>
        <taxon>Marilutibacter</taxon>
    </lineage>
</organism>
<name>A0A508B5L6_9GAMM</name>
<dbReference type="Proteomes" id="UP000320431">
    <property type="component" value="Unassembled WGS sequence"/>
</dbReference>
<dbReference type="EMBL" id="VICD02000006">
    <property type="protein sequence ID" value="KAB8198735.1"/>
    <property type="molecule type" value="Genomic_DNA"/>
</dbReference>
<dbReference type="Pfam" id="PF14373">
    <property type="entry name" value="Imm_superinfect"/>
    <property type="match status" value="1"/>
</dbReference>
<sequence length="104" mass="11824">MLVMSSTVYFPMKHIFFLCYYFFLVWFVWVGGLLGLTTKAGYNDFWAGLFLAWAGGMYLLPSMVGAHRGAGHSTRISMINVFLGWTGIGWLVALAMALFYRRAY</sequence>
<dbReference type="InterPro" id="IPR016410">
    <property type="entry name" value="Phage_imm"/>
</dbReference>
<evidence type="ECO:0000313" key="1">
    <source>
        <dbReference type="EMBL" id="KAB8198735.1"/>
    </source>
</evidence>